<keyword evidence="6" id="KW-1185">Reference proteome</keyword>
<evidence type="ECO:0000313" key="5">
    <source>
        <dbReference type="EMBL" id="KOX68462.1"/>
    </source>
</evidence>
<dbReference type="InterPro" id="IPR002347">
    <property type="entry name" value="SDR_fam"/>
</dbReference>
<dbReference type="InterPro" id="IPR036291">
    <property type="entry name" value="NAD(P)-bd_dom_sf"/>
</dbReference>
<evidence type="ECO:0000256" key="1">
    <source>
        <dbReference type="ARBA" id="ARBA00006484"/>
    </source>
</evidence>
<protein>
    <submittedName>
        <fullName evidence="5">Dehydrogenase/reductase SDR family protein 7-like</fullName>
    </submittedName>
</protein>
<reference evidence="5 6" key="1">
    <citation type="submission" date="2015-07" db="EMBL/GenBank/DDBJ databases">
        <title>The genome of Melipona quadrifasciata.</title>
        <authorList>
            <person name="Pan H."/>
            <person name="Kapheim K."/>
        </authorList>
    </citation>
    <scope>NUCLEOTIDE SEQUENCE [LARGE SCALE GENOMIC DNA]</scope>
    <source>
        <strain evidence="5">0111107301</strain>
        <tissue evidence="5">Whole body</tissue>
    </source>
</reference>
<keyword evidence="4" id="KW-1133">Transmembrane helix</keyword>
<accession>A0A0N0BC64</accession>
<dbReference type="PANTHER" id="PTHR44196:SF1">
    <property type="entry name" value="DEHYDROGENASE_REDUCTASE SDR FAMILY MEMBER 7B"/>
    <property type="match status" value="1"/>
</dbReference>
<evidence type="ECO:0000256" key="3">
    <source>
        <dbReference type="RuleBase" id="RU000363"/>
    </source>
</evidence>
<dbReference type="Pfam" id="PF00106">
    <property type="entry name" value="adh_short"/>
    <property type="match status" value="1"/>
</dbReference>
<gene>
    <name evidence="5" type="ORF">WN51_03948</name>
</gene>
<dbReference type="PANTHER" id="PTHR44196">
    <property type="entry name" value="DEHYDROGENASE/REDUCTASE SDR FAMILY MEMBER 7B"/>
    <property type="match status" value="1"/>
</dbReference>
<name>A0A0N0BC64_9HYME</name>
<dbReference type="SUPFAM" id="SSF51735">
    <property type="entry name" value="NAD(P)-binding Rossmann-fold domains"/>
    <property type="match status" value="1"/>
</dbReference>
<proteinExistence type="inferred from homology"/>
<sequence>MKKEILKGWHLIWWLFKLFGFPIAIPWLIYHFFDIMQQKRKKNMLRGKVVIITGASSGLGEALAHVFYDIGCKLTIPTYPPIILPLDITNINSLQTEVAKIIDIHGKIDILINNAGIAYRGEIINTDMDVNIKIMLTNYFAQIALAKAVLPYMIQQQSGHIVCVSSIQGKISIPFRSAYAASKYALQAWCDCCRAELHEKNIKITVISPGYIRTSFSLNALTESGQIYGVMDKTTQEGYDPRYAADCILKAVLKEKKDVLIAPFIPKLANQQDGDHRVTTWSFRKYHVLDLK</sequence>
<dbReference type="AlphaFoldDB" id="A0A0N0BC64"/>
<keyword evidence="2" id="KW-0560">Oxidoreductase</keyword>
<feature type="transmembrane region" description="Helical" evidence="4">
    <location>
        <begin position="45"/>
        <end position="68"/>
    </location>
</feature>
<dbReference type="PRINTS" id="PR00080">
    <property type="entry name" value="SDRFAMILY"/>
</dbReference>
<keyword evidence="4" id="KW-0472">Membrane</keyword>
<evidence type="ECO:0000256" key="2">
    <source>
        <dbReference type="ARBA" id="ARBA00023002"/>
    </source>
</evidence>
<dbReference type="PRINTS" id="PR00081">
    <property type="entry name" value="GDHRDH"/>
</dbReference>
<comment type="similarity">
    <text evidence="1 3">Belongs to the short-chain dehydrogenases/reductases (SDR) family.</text>
</comment>
<dbReference type="Gene3D" id="3.40.50.720">
    <property type="entry name" value="NAD(P)-binding Rossmann-like Domain"/>
    <property type="match status" value="1"/>
</dbReference>
<dbReference type="OrthoDB" id="5307821at2759"/>
<dbReference type="Proteomes" id="UP000053105">
    <property type="component" value="Unassembled WGS sequence"/>
</dbReference>
<dbReference type="STRING" id="166423.A0A0N0BC64"/>
<keyword evidence="4" id="KW-0812">Transmembrane</keyword>
<feature type="transmembrane region" description="Helical" evidence="4">
    <location>
        <begin position="12"/>
        <end position="33"/>
    </location>
</feature>
<organism evidence="5 6">
    <name type="scientific">Melipona quadrifasciata</name>
    <dbReference type="NCBI Taxonomy" id="166423"/>
    <lineage>
        <taxon>Eukaryota</taxon>
        <taxon>Metazoa</taxon>
        <taxon>Ecdysozoa</taxon>
        <taxon>Arthropoda</taxon>
        <taxon>Hexapoda</taxon>
        <taxon>Insecta</taxon>
        <taxon>Pterygota</taxon>
        <taxon>Neoptera</taxon>
        <taxon>Endopterygota</taxon>
        <taxon>Hymenoptera</taxon>
        <taxon>Apocrita</taxon>
        <taxon>Aculeata</taxon>
        <taxon>Apoidea</taxon>
        <taxon>Anthophila</taxon>
        <taxon>Apidae</taxon>
        <taxon>Melipona</taxon>
    </lineage>
</organism>
<evidence type="ECO:0000313" key="6">
    <source>
        <dbReference type="Proteomes" id="UP000053105"/>
    </source>
</evidence>
<dbReference type="GO" id="GO:0016491">
    <property type="term" value="F:oxidoreductase activity"/>
    <property type="evidence" value="ECO:0007669"/>
    <property type="project" value="UniProtKB-KW"/>
</dbReference>
<dbReference type="EMBL" id="KQ435922">
    <property type="protein sequence ID" value="KOX68462.1"/>
    <property type="molecule type" value="Genomic_DNA"/>
</dbReference>
<dbReference type="GO" id="GO:0016020">
    <property type="term" value="C:membrane"/>
    <property type="evidence" value="ECO:0007669"/>
    <property type="project" value="TreeGrafter"/>
</dbReference>
<evidence type="ECO:0000256" key="4">
    <source>
        <dbReference type="SAM" id="Phobius"/>
    </source>
</evidence>